<protein>
    <submittedName>
        <fullName evidence="2">Uncharacterized protein</fullName>
    </submittedName>
</protein>
<feature type="compositionally biased region" description="Basic and acidic residues" evidence="1">
    <location>
        <begin position="11"/>
        <end position="23"/>
    </location>
</feature>
<evidence type="ECO:0000313" key="2">
    <source>
        <dbReference type="EMBL" id="KAL3664916.1"/>
    </source>
</evidence>
<proteinExistence type="predicted"/>
<comment type="caution">
    <text evidence="2">The sequence shown here is derived from an EMBL/GenBank/DDBJ whole genome shotgun (WGS) entry which is preliminary data.</text>
</comment>
<evidence type="ECO:0000256" key="1">
    <source>
        <dbReference type="SAM" id="MobiDB-lite"/>
    </source>
</evidence>
<dbReference type="AlphaFoldDB" id="A0ABD3FGW3"/>
<evidence type="ECO:0000313" key="3">
    <source>
        <dbReference type="Proteomes" id="UP001632037"/>
    </source>
</evidence>
<dbReference type="Proteomes" id="UP001632037">
    <property type="component" value="Unassembled WGS sequence"/>
</dbReference>
<sequence>MRKKSKIADANQRRAADIERHTADQRFLHPISQQDQDKCLHLLQEALGPQGLDECPCMVCDRLVLRRDSVRKEASDWKYVDKL</sequence>
<keyword evidence="3" id="KW-1185">Reference proteome</keyword>
<gene>
    <name evidence="2" type="ORF">V7S43_010093</name>
</gene>
<reference evidence="2 3" key="1">
    <citation type="submission" date="2024-09" db="EMBL/GenBank/DDBJ databases">
        <title>Genome sequencing and assembly of Phytophthora oleae, isolate VK10A, causative agent of rot of olive drupes.</title>
        <authorList>
            <person name="Conti Taguali S."/>
            <person name="Riolo M."/>
            <person name="La Spada F."/>
            <person name="Cacciola S.O."/>
            <person name="Dionisio G."/>
        </authorList>
    </citation>
    <scope>NUCLEOTIDE SEQUENCE [LARGE SCALE GENOMIC DNA]</scope>
    <source>
        <strain evidence="2 3">VK10A</strain>
    </source>
</reference>
<feature type="region of interest" description="Disordered" evidence="1">
    <location>
        <begin position="1"/>
        <end position="23"/>
    </location>
</feature>
<name>A0ABD3FGW3_9STRA</name>
<accession>A0ABD3FGW3</accession>
<organism evidence="2 3">
    <name type="scientific">Phytophthora oleae</name>
    <dbReference type="NCBI Taxonomy" id="2107226"/>
    <lineage>
        <taxon>Eukaryota</taxon>
        <taxon>Sar</taxon>
        <taxon>Stramenopiles</taxon>
        <taxon>Oomycota</taxon>
        <taxon>Peronosporomycetes</taxon>
        <taxon>Peronosporales</taxon>
        <taxon>Peronosporaceae</taxon>
        <taxon>Phytophthora</taxon>
    </lineage>
</organism>
<dbReference type="EMBL" id="JBIMZQ010000022">
    <property type="protein sequence ID" value="KAL3664916.1"/>
    <property type="molecule type" value="Genomic_DNA"/>
</dbReference>